<comment type="similarity">
    <text evidence="2">Belongs to the BshC family.</text>
</comment>
<evidence type="ECO:0000256" key="2">
    <source>
        <dbReference type="HAMAP-Rule" id="MF_01867"/>
    </source>
</evidence>
<dbReference type="Pfam" id="PF10079">
    <property type="entry name" value="Rossmann-like_BshC"/>
    <property type="match status" value="1"/>
</dbReference>
<sequence>MRLEEQYAAPPSKLMKDYINGEHTIRRYFSYEPLQSEFEARLNKLRSHSADRKKLSGIISGYMKPNGISETAAAHLNDFENGAPVVVTGQQAGLMSGPLYTVHKAISVILLAKQASEQLNTKVVPLFWIAGEDHDLAEISHLYREVNHRVEKLNFPHAEYGKHSASTAMLNKEKVRSFLEEYFRGLPETEHSKSLHGLAFSYLDNSATFTDFFSAILNYFFKEEGLLYIDAACPELRAYEAPYFVKMIERSEEIAASVYETEQALVQDGYSAVIGVEKNAANLFITVNGERILLQREKGVFTGNNGSVSFTYEELVGIAKTSPDLLSNNVVTRPLMQEMVFPVLAFVGGPGEIAYWAAFKGAFNLLDMEMPVVMPRLNMTLITRQTESLLTKYNLTFLNVVNEHKVTALKAELEEAIREKKAEALIESLQEKLAVEYEEIKEQFSLISKGLTPIVEKNLQIHLKQLTFLKHKLQDEVMLQHSTQFNHYAMIENELLPNSGFQERIYNPFPYLNLYGLDLVKDILKLRISYDKNHKIIYL</sequence>
<dbReference type="AlphaFoldDB" id="A0A2P8FSZ1"/>
<dbReference type="InterPro" id="IPR055399">
    <property type="entry name" value="CC_BshC"/>
</dbReference>
<accession>A0A2P8FSZ1</accession>
<evidence type="ECO:0000313" key="5">
    <source>
        <dbReference type="EMBL" id="PSL24821.1"/>
    </source>
</evidence>
<keyword evidence="1 2" id="KW-0436">Ligase</keyword>
<dbReference type="InterPro" id="IPR011199">
    <property type="entry name" value="Bacillithiol_biosynth_BshC"/>
</dbReference>
<dbReference type="PIRSF" id="PIRSF012535">
    <property type="entry name" value="UCP012535"/>
    <property type="match status" value="1"/>
</dbReference>
<comment type="caution">
    <text evidence="5">The sequence shown here is derived from an EMBL/GenBank/DDBJ whole genome shotgun (WGS) entry which is preliminary data.</text>
</comment>
<dbReference type="EC" id="6.-.-.-" evidence="2"/>
<dbReference type="EMBL" id="PYAT01000023">
    <property type="protein sequence ID" value="PSL24821.1"/>
    <property type="molecule type" value="Genomic_DNA"/>
</dbReference>
<reference evidence="5 6" key="1">
    <citation type="submission" date="2018-03" db="EMBL/GenBank/DDBJ databases">
        <title>Genomic Encyclopedia of Type Strains, Phase III (KMG-III): the genomes of soil and plant-associated and newly described type strains.</title>
        <authorList>
            <person name="Whitman W."/>
        </authorList>
    </citation>
    <scope>NUCLEOTIDE SEQUENCE [LARGE SCALE GENOMIC DNA]</scope>
    <source>
        <strain evidence="5 6">CGMCC 1.12259</strain>
    </source>
</reference>
<dbReference type="InterPro" id="IPR055398">
    <property type="entry name" value="Rossmann-like_BshC"/>
</dbReference>
<feature type="domain" description="Bacillithiol biosynthesis BshC N-terminal Rossmann-like" evidence="3">
    <location>
        <begin position="3"/>
        <end position="377"/>
    </location>
</feature>
<dbReference type="Proteomes" id="UP000242682">
    <property type="component" value="Unassembled WGS sequence"/>
</dbReference>
<name>A0A2P8FSZ1_9BACL</name>
<evidence type="ECO:0000313" key="6">
    <source>
        <dbReference type="Proteomes" id="UP000242682"/>
    </source>
</evidence>
<keyword evidence="2" id="KW-0175">Coiled coil</keyword>
<evidence type="ECO:0000259" key="3">
    <source>
        <dbReference type="Pfam" id="PF10079"/>
    </source>
</evidence>
<proteinExistence type="inferred from homology"/>
<dbReference type="Pfam" id="PF24850">
    <property type="entry name" value="CC_BshC"/>
    <property type="match status" value="1"/>
</dbReference>
<evidence type="ECO:0000259" key="4">
    <source>
        <dbReference type="Pfam" id="PF24850"/>
    </source>
</evidence>
<protein>
    <recommendedName>
        <fullName evidence="2">Putative cysteine ligase BshC</fullName>
        <ecNumber evidence="2">6.-.-.-</ecNumber>
    </recommendedName>
</protein>
<dbReference type="HAMAP" id="MF_01867">
    <property type="entry name" value="BshC"/>
    <property type="match status" value="1"/>
</dbReference>
<feature type="domain" description="Bacillithiol biosynthesis BshC C-terminal coiled-coil" evidence="4">
    <location>
        <begin position="379"/>
        <end position="539"/>
    </location>
</feature>
<evidence type="ECO:0000256" key="1">
    <source>
        <dbReference type="ARBA" id="ARBA00022598"/>
    </source>
</evidence>
<comment type="function">
    <text evidence="2">Involved in bacillithiol (BSH) biosynthesis. May catalyze the last step of the pathway, the addition of cysteine to glucosamine malate (GlcN-Mal) to generate BSH.</text>
</comment>
<gene>
    <name evidence="2" type="primary">bshC</name>
    <name evidence="5" type="ORF">B0H99_1236</name>
</gene>
<dbReference type="GO" id="GO:0016874">
    <property type="term" value="F:ligase activity"/>
    <property type="evidence" value="ECO:0007669"/>
    <property type="project" value="UniProtKB-UniRule"/>
</dbReference>
<keyword evidence="6" id="KW-1185">Reference proteome</keyword>
<dbReference type="OrthoDB" id="9765151at2"/>
<feature type="coiled-coil region" evidence="2">
    <location>
        <begin position="403"/>
        <end position="439"/>
    </location>
</feature>
<dbReference type="NCBIfam" id="TIGR03998">
    <property type="entry name" value="thiol_BshC"/>
    <property type="match status" value="1"/>
</dbReference>
<dbReference type="RefSeq" id="WP_106534878.1">
    <property type="nucleotide sequence ID" value="NZ_PYAT01000023.1"/>
</dbReference>
<organism evidence="5 6">
    <name type="scientific">Planomicrobium soli</name>
    <dbReference type="NCBI Taxonomy" id="1176648"/>
    <lineage>
        <taxon>Bacteria</taxon>
        <taxon>Bacillati</taxon>
        <taxon>Bacillota</taxon>
        <taxon>Bacilli</taxon>
        <taxon>Bacillales</taxon>
        <taxon>Caryophanaceae</taxon>
        <taxon>Planomicrobium</taxon>
    </lineage>
</organism>